<proteinExistence type="predicted"/>
<organism evidence="1 2">
    <name type="scientific">Carex littledalei</name>
    <dbReference type="NCBI Taxonomy" id="544730"/>
    <lineage>
        <taxon>Eukaryota</taxon>
        <taxon>Viridiplantae</taxon>
        <taxon>Streptophyta</taxon>
        <taxon>Embryophyta</taxon>
        <taxon>Tracheophyta</taxon>
        <taxon>Spermatophyta</taxon>
        <taxon>Magnoliopsida</taxon>
        <taxon>Liliopsida</taxon>
        <taxon>Poales</taxon>
        <taxon>Cyperaceae</taxon>
        <taxon>Cyperoideae</taxon>
        <taxon>Cariceae</taxon>
        <taxon>Carex</taxon>
        <taxon>Carex subgen. Euthyceras</taxon>
    </lineage>
</organism>
<dbReference type="AlphaFoldDB" id="A0A833V8T3"/>
<comment type="caution">
    <text evidence="1">The sequence shown here is derived from an EMBL/GenBank/DDBJ whole genome shotgun (WGS) entry which is preliminary data.</text>
</comment>
<accession>A0A833V8T3</accession>
<dbReference type="EMBL" id="SWLB01000015">
    <property type="protein sequence ID" value="KAF3328916.1"/>
    <property type="molecule type" value="Genomic_DNA"/>
</dbReference>
<evidence type="ECO:0000313" key="2">
    <source>
        <dbReference type="Proteomes" id="UP000623129"/>
    </source>
</evidence>
<gene>
    <name evidence="1" type="ORF">FCM35_KLT05994</name>
</gene>
<dbReference type="Proteomes" id="UP000623129">
    <property type="component" value="Unassembled WGS sequence"/>
</dbReference>
<reference evidence="1" key="1">
    <citation type="submission" date="2020-01" db="EMBL/GenBank/DDBJ databases">
        <title>Genome sequence of Kobresia littledalei, the first chromosome-level genome in the family Cyperaceae.</title>
        <authorList>
            <person name="Qu G."/>
        </authorList>
    </citation>
    <scope>NUCLEOTIDE SEQUENCE</scope>
    <source>
        <strain evidence="1">C.B.Clarke</strain>
        <tissue evidence="1">Leaf</tissue>
    </source>
</reference>
<protein>
    <submittedName>
        <fullName evidence="1">Uncharacterized protein</fullName>
    </submittedName>
</protein>
<sequence length="277" mass="32143">MIFIVGNPATFSWSVVRYNIPPLFSSCKYHGVALIYDPAISLNFKLALAFFKFDLNTEGKYYMQFHIYCSETCSWTISSEFIQWRFFTCGHTYESFLESVQYEPCKNGGGSVCWTNRFGELVGYEIFTNTYWETPLPLGFWGLIHTHIFIYDSIIYFTGISAYGIAKVWRLEGKDSWVFEGEARSEELRQLVSHAFAYDRVRRALLFGDRRNGELLALHLSNLRLEILSEFPASLLDNTNEAHCNTLAPIHGAERGMDGLAREFRRMGLSVRWIYRR</sequence>
<name>A0A833V8T3_9POAL</name>
<evidence type="ECO:0000313" key="1">
    <source>
        <dbReference type="EMBL" id="KAF3328916.1"/>
    </source>
</evidence>
<keyword evidence="2" id="KW-1185">Reference proteome</keyword>
<dbReference type="OrthoDB" id="676096at2759"/>